<proteinExistence type="predicted"/>
<organism evidence="1 2">
    <name type="scientific">Trifolium pratense</name>
    <name type="common">Red clover</name>
    <dbReference type="NCBI Taxonomy" id="57577"/>
    <lineage>
        <taxon>Eukaryota</taxon>
        <taxon>Viridiplantae</taxon>
        <taxon>Streptophyta</taxon>
        <taxon>Embryophyta</taxon>
        <taxon>Tracheophyta</taxon>
        <taxon>Spermatophyta</taxon>
        <taxon>Magnoliopsida</taxon>
        <taxon>eudicotyledons</taxon>
        <taxon>Gunneridae</taxon>
        <taxon>Pentapetalae</taxon>
        <taxon>rosids</taxon>
        <taxon>fabids</taxon>
        <taxon>Fabales</taxon>
        <taxon>Fabaceae</taxon>
        <taxon>Papilionoideae</taxon>
        <taxon>50 kb inversion clade</taxon>
        <taxon>NPAAA clade</taxon>
        <taxon>Hologalegina</taxon>
        <taxon>IRL clade</taxon>
        <taxon>Trifolieae</taxon>
        <taxon>Trifolium</taxon>
    </lineage>
</organism>
<evidence type="ECO:0000313" key="1">
    <source>
        <dbReference type="EMBL" id="CAJ2675259.1"/>
    </source>
</evidence>
<accession>A0ACB0M094</accession>
<dbReference type="EMBL" id="CASHSV030000716">
    <property type="protein sequence ID" value="CAJ2675259.1"/>
    <property type="molecule type" value="Genomic_DNA"/>
</dbReference>
<evidence type="ECO:0000313" key="2">
    <source>
        <dbReference type="Proteomes" id="UP001177021"/>
    </source>
</evidence>
<dbReference type="Proteomes" id="UP001177021">
    <property type="component" value="Unassembled WGS sequence"/>
</dbReference>
<keyword evidence="2" id="KW-1185">Reference proteome</keyword>
<sequence length="449" mass="51418">MYLCLNMNISYLKETKSTPREVIDVEPDRISCLPGHLIDCILSYLPIKEAVRTSVLSNKWRNKWYTLPNLVFDEQCVSHLASEDPLVIENKFLKIVDHVLLVHSGVINMFKFVDYENLVSDSADIDRWILHLTGRSIKELVVEVCTEEHYKIPWCLFSCQSLQCLKLHWCGLKPPTTFEGFKNMKSIHLSSVMVAQDVLENLICGCPQLEELKLTHIDGLYQINIHAPNLKFFEIYGKFGGVTFDNTFQLAKIVITSWFELNSESNQSRLHGSSSNMLKFFDHLPHIQSLEIGSDLLKYLAAGVLPVKLPTPCIHLSYLSLCINLYELREISAALCLLKSSPNLRKLEMFATVLVRTIPLTPATYCWEDIFSVPTTPFQVRHMRIVGISDTKLELEFIKFLLLYSPVLKKMTVMPVANVVPELMKALIRFKRASGEAEVIWQDPFEYGE</sequence>
<protein>
    <submittedName>
        <fullName evidence="1">Uncharacterized protein</fullName>
    </submittedName>
</protein>
<name>A0ACB0M094_TRIPR</name>
<comment type="caution">
    <text evidence="1">The sequence shown here is derived from an EMBL/GenBank/DDBJ whole genome shotgun (WGS) entry which is preliminary data.</text>
</comment>
<gene>
    <name evidence="1" type="ORF">MILVUS5_LOCUS38328</name>
</gene>
<reference evidence="1" key="1">
    <citation type="submission" date="2023-10" db="EMBL/GenBank/DDBJ databases">
        <authorList>
            <person name="Rodriguez Cubillos JULIANA M."/>
            <person name="De Vega J."/>
        </authorList>
    </citation>
    <scope>NUCLEOTIDE SEQUENCE</scope>
</reference>